<keyword evidence="3" id="KW-1185">Reference proteome</keyword>
<accession>A0A484K497</accession>
<gene>
    <name evidence="2" type="ORF">CCAM_LOCUS1141</name>
</gene>
<organism evidence="2 3">
    <name type="scientific">Cuscuta campestris</name>
    <dbReference type="NCBI Taxonomy" id="132261"/>
    <lineage>
        <taxon>Eukaryota</taxon>
        <taxon>Viridiplantae</taxon>
        <taxon>Streptophyta</taxon>
        <taxon>Embryophyta</taxon>
        <taxon>Tracheophyta</taxon>
        <taxon>Spermatophyta</taxon>
        <taxon>Magnoliopsida</taxon>
        <taxon>eudicotyledons</taxon>
        <taxon>Gunneridae</taxon>
        <taxon>Pentapetalae</taxon>
        <taxon>asterids</taxon>
        <taxon>lamiids</taxon>
        <taxon>Solanales</taxon>
        <taxon>Convolvulaceae</taxon>
        <taxon>Cuscuteae</taxon>
        <taxon>Cuscuta</taxon>
        <taxon>Cuscuta subgen. Grammica</taxon>
        <taxon>Cuscuta sect. Cleistogrammica</taxon>
    </lineage>
</organism>
<keyword evidence="1" id="KW-1133">Transmembrane helix</keyword>
<dbReference type="EMBL" id="OOIL02000014">
    <property type="protein sequence ID" value="VFQ59365.1"/>
    <property type="molecule type" value="Genomic_DNA"/>
</dbReference>
<reference evidence="2 3" key="1">
    <citation type="submission" date="2018-04" db="EMBL/GenBank/DDBJ databases">
        <authorList>
            <person name="Vogel A."/>
        </authorList>
    </citation>
    <scope>NUCLEOTIDE SEQUENCE [LARGE SCALE GENOMIC DNA]</scope>
</reference>
<evidence type="ECO:0000313" key="3">
    <source>
        <dbReference type="Proteomes" id="UP000595140"/>
    </source>
</evidence>
<dbReference type="Proteomes" id="UP000595140">
    <property type="component" value="Unassembled WGS sequence"/>
</dbReference>
<evidence type="ECO:0000256" key="1">
    <source>
        <dbReference type="SAM" id="Phobius"/>
    </source>
</evidence>
<feature type="transmembrane region" description="Helical" evidence="1">
    <location>
        <begin position="37"/>
        <end position="57"/>
    </location>
</feature>
<keyword evidence="1" id="KW-0472">Membrane</keyword>
<evidence type="ECO:0000313" key="2">
    <source>
        <dbReference type="EMBL" id="VFQ59365.1"/>
    </source>
</evidence>
<name>A0A484K497_9ASTE</name>
<protein>
    <submittedName>
        <fullName evidence="2">Uncharacterized protein</fullName>
    </submittedName>
</protein>
<keyword evidence="1" id="KW-0812">Transmembrane</keyword>
<sequence length="85" mass="9803">MHTKNFLFSADSLRFWLSHWFVKTRLHMFGCLVIFDYMYVLQVVALANVELMFIALLQLMQNSSLHSGGPNNAEGLVVMYTLDIC</sequence>
<dbReference type="AlphaFoldDB" id="A0A484K497"/>
<proteinExistence type="predicted"/>